<proteinExistence type="predicted"/>
<accession>A0A495A5J0</accession>
<dbReference type="AlphaFoldDB" id="A0A495A5J0"/>
<organism evidence="3 4">
    <name type="scientific">Kocuria tytonis</name>
    <dbReference type="NCBI Taxonomy" id="2054280"/>
    <lineage>
        <taxon>Bacteria</taxon>
        <taxon>Bacillati</taxon>
        <taxon>Actinomycetota</taxon>
        <taxon>Actinomycetes</taxon>
        <taxon>Micrococcales</taxon>
        <taxon>Micrococcaceae</taxon>
        <taxon>Kocuria</taxon>
    </lineage>
</organism>
<feature type="transmembrane region" description="Helical" evidence="2">
    <location>
        <begin position="114"/>
        <end position="133"/>
    </location>
</feature>
<sequence>MSAKKTLQVALAFIGLMVGAGFATGQEVIQYFISFGVWGLAGALVAGILMITAGAVIINIGSYFMADEHLRVFRSVSAPVVSRFLDISVSLTLLAMGIVMLAGAGSTLEQQFGLPAWIGSAVMVGIVMLTGLLDVNKVTNIISAVTPVIFVAVIVAFGYALTKLPVDLGAVSELAVQADSPVSPWWLSAVNYTCMALMLGVSMSLMIGGNTLDPRDAGRGGLLGGVVYTVLLLMNAFALLVNFEAVGEADVPMLQLFETIHPVAAIAMVFVTFLMIYNTCISMFYALGRRVTVNHRKRYLPVFLGLCAVGYAVSLVGFGTLMSVVYPAIGYVGMILVVVMFVWWFRNRSEISAESGRRTRIRALLTKRGDDSKEFSEYNENQLRDATQDSPADDDALTGAIETQVKRDLGQGGQSS</sequence>
<evidence type="ECO:0008006" key="5">
    <source>
        <dbReference type="Google" id="ProtNLM"/>
    </source>
</evidence>
<dbReference type="EMBL" id="PNJG02000002">
    <property type="protein sequence ID" value="RKQ34960.1"/>
    <property type="molecule type" value="Genomic_DNA"/>
</dbReference>
<dbReference type="Proteomes" id="UP000249516">
    <property type="component" value="Unassembled WGS sequence"/>
</dbReference>
<comment type="caution">
    <text evidence="3">The sequence shown here is derived from an EMBL/GenBank/DDBJ whole genome shotgun (WGS) entry which is preliminary data.</text>
</comment>
<dbReference type="PANTHER" id="PTHR37814:SF1">
    <property type="entry name" value="MEMBRANE PROTEIN"/>
    <property type="match status" value="1"/>
</dbReference>
<protein>
    <recommendedName>
        <fullName evidence="5">Membrane protein YkvI</fullName>
    </recommendedName>
</protein>
<evidence type="ECO:0000256" key="2">
    <source>
        <dbReference type="SAM" id="Phobius"/>
    </source>
</evidence>
<feature type="transmembrane region" description="Helical" evidence="2">
    <location>
        <begin position="84"/>
        <end position="108"/>
    </location>
</feature>
<dbReference type="PANTHER" id="PTHR37814">
    <property type="entry name" value="CONSERVED MEMBRANE PROTEIN"/>
    <property type="match status" value="1"/>
</dbReference>
<gene>
    <name evidence="3" type="ORF">C1C97_006655</name>
</gene>
<feature type="transmembrane region" description="Helical" evidence="2">
    <location>
        <begin position="299"/>
        <end position="318"/>
    </location>
</feature>
<reference evidence="3 4" key="1">
    <citation type="submission" date="2018-10" db="EMBL/GenBank/DDBJ databases">
        <title>Kocuria tytouropygialis sp. nov., isolated from the uropygial gland of an American barn owl (Tyto furcata).</title>
        <authorList>
            <person name="Braun M.S."/>
            <person name="Wang E."/>
            <person name="Zimmermann S."/>
            <person name="Wagner H."/>
            <person name="Wink M."/>
        </authorList>
    </citation>
    <scope>NUCLEOTIDE SEQUENCE [LARGE SCALE GENOMIC DNA]</scope>
    <source>
        <strain evidence="3 4">442</strain>
    </source>
</reference>
<feature type="transmembrane region" description="Helical" evidence="2">
    <location>
        <begin position="35"/>
        <end position="64"/>
    </location>
</feature>
<keyword evidence="4" id="KW-1185">Reference proteome</keyword>
<feature type="transmembrane region" description="Helical" evidence="2">
    <location>
        <begin position="189"/>
        <end position="209"/>
    </location>
</feature>
<evidence type="ECO:0000313" key="3">
    <source>
        <dbReference type="EMBL" id="RKQ34960.1"/>
    </source>
</evidence>
<evidence type="ECO:0000256" key="1">
    <source>
        <dbReference type="SAM" id="MobiDB-lite"/>
    </source>
</evidence>
<feature type="transmembrane region" description="Helical" evidence="2">
    <location>
        <begin position="221"/>
        <end position="243"/>
    </location>
</feature>
<feature type="transmembrane region" description="Helical" evidence="2">
    <location>
        <begin position="324"/>
        <end position="345"/>
    </location>
</feature>
<dbReference type="InterPro" id="IPR038728">
    <property type="entry name" value="YkvI-like"/>
</dbReference>
<evidence type="ECO:0000313" key="4">
    <source>
        <dbReference type="Proteomes" id="UP000249516"/>
    </source>
</evidence>
<keyword evidence="2" id="KW-0812">Transmembrane</keyword>
<dbReference type="OrthoDB" id="4424890at2"/>
<feature type="compositionally biased region" description="Basic and acidic residues" evidence="1">
    <location>
        <begin position="371"/>
        <end position="387"/>
    </location>
</feature>
<name>A0A495A5J0_9MICC</name>
<feature type="transmembrane region" description="Helical" evidence="2">
    <location>
        <begin position="140"/>
        <end position="161"/>
    </location>
</feature>
<dbReference type="RefSeq" id="WP_110919562.1">
    <property type="nucleotide sequence ID" value="NZ_PNJG02000002.1"/>
</dbReference>
<feature type="transmembrane region" description="Helical" evidence="2">
    <location>
        <begin position="263"/>
        <end position="287"/>
    </location>
</feature>
<keyword evidence="2" id="KW-0472">Membrane</keyword>
<keyword evidence="2" id="KW-1133">Transmembrane helix</keyword>
<feature type="region of interest" description="Disordered" evidence="1">
    <location>
        <begin position="371"/>
        <end position="395"/>
    </location>
</feature>